<dbReference type="OrthoDB" id="9801454at2"/>
<accession>A0A3S2XGX9</accession>
<dbReference type="SUPFAM" id="SSF53218">
    <property type="entry name" value="Molybdenum cofactor biosynthesis proteins"/>
    <property type="match status" value="1"/>
</dbReference>
<proteinExistence type="predicted"/>
<evidence type="ECO:0000313" key="3">
    <source>
        <dbReference type="Proteomes" id="UP000286997"/>
    </source>
</evidence>
<dbReference type="Pfam" id="PF00994">
    <property type="entry name" value="MoCF_biosynth"/>
    <property type="match status" value="1"/>
</dbReference>
<dbReference type="InterPro" id="IPR056596">
    <property type="entry name" value="FLAD1_M"/>
</dbReference>
<dbReference type="PANTHER" id="PTHR13939:SF0">
    <property type="entry name" value="NMN AMIDOHYDROLASE-LIKE PROTEIN YFAY"/>
    <property type="match status" value="1"/>
</dbReference>
<dbReference type="AlphaFoldDB" id="A0A3S2XGX9"/>
<dbReference type="Gene3D" id="3.40.980.10">
    <property type="entry name" value="MoaB/Mog-like domain"/>
    <property type="match status" value="1"/>
</dbReference>
<dbReference type="RefSeq" id="WP_127733261.1">
    <property type="nucleotide sequence ID" value="NZ_SACP01000030.1"/>
</dbReference>
<organism evidence="2 3">
    <name type="scientific">Methylobacterium oryzihabitans</name>
    <dbReference type="NCBI Taxonomy" id="2499852"/>
    <lineage>
        <taxon>Bacteria</taxon>
        <taxon>Pseudomonadati</taxon>
        <taxon>Pseudomonadota</taxon>
        <taxon>Alphaproteobacteria</taxon>
        <taxon>Hyphomicrobiales</taxon>
        <taxon>Methylobacteriaceae</taxon>
        <taxon>Methylobacterium</taxon>
    </lineage>
</organism>
<dbReference type="Pfam" id="PF24102">
    <property type="entry name" value="FLAD1_M"/>
    <property type="match status" value="1"/>
</dbReference>
<protein>
    <submittedName>
        <fullName evidence="2">Competence/damage-inducible protein A</fullName>
    </submittedName>
</protein>
<sequence length="250" mass="26405">MSDASPSPVTAAILVIGDEILSGRTKDKNIGYIAEYLTNSGIELREVRVVPDVEEEIVAALNALRARYTYLFTTGGIGPTHDDITADCVAKAFGVGIAVDPRARAMLLERIAEADLNEARLRMARIPDGAELIENPISKAPGFMLGNVIVMAGVPSIMQAMLDNVAPRLTTGARVAAETIEAGNLPEGLYAGELAEVAKSHPGVSIGSYPSMTPAGFRNQIVVRGRDPETLAQARAAVADLVARLQSART</sequence>
<name>A0A3S2XGX9_9HYPH</name>
<dbReference type="SMART" id="SM00852">
    <property type="entry name" value="MoCF_biosynth"/>
    <property type="match status" value="1"/>
</dbReference>
<feature type="domain" description="MoaB/Mog" evidence="1">
    <location>
        <begin position="12"/>
        <end position="172"/>
    </location>
</feature>
<gene>
    <name evidence="2" type="ORF">EOE48_23230</name>
</gene>
<dbReference type="InterPro" id="IPR036425">
    <property type="entry name" value="MoaB/Mog-like_dom_sf"/>
</dbReference>
<dbReference type="Proteomes" id="UP000286997">
    <property type="component" value="Unassembled WGS sequence"/>
</dbReference>
<comment type="caution">
    <text evidence="2">The sequence shown here is derived from an EMBL/GenBank/DDBJ whole genome shotgun (WGS) entry which is preliminary data.</text>
</comment>
<evidence type="ECO:0000313" key="2">
    <source>
        <dbReference type="EMBL" id="RVU14486.1"/>
    </source>
</evidence>
<reference evidence="2 3" key="1">
    <citation type="submission" date="2019-01" db="EMBL/GenBank/DDBJ databases">
        <authorList>
            <person name="Chen W.-M."/>
        </authorList>
    </citation>
    <scope>NUCLEOTIDE SEQUENCE [LARGE SCALE GENOMIC DNA]</scope>
    <source>
        <strain evidence="2 3">TER-1</strain>
    </source>
</reference>
<dbReference type="CDD" id="cd00885">
    <property type="entry name" value="cinA"/>
    <property type="match status" value="1"/>
</dbReference>
<evidence type="ECO:0000259" key="1">
    <source>
        <dbReference type="SMART" id="SM00852"/>
    </source>
</evidence>
<dbReference type="PANTHER" id="PTHR13939">
    <property type="entry name" value="NICOTINAMIDE-NUCLEOTIDE AMIDOHYDROLASE PNCC"/>
    <property type="match status" value="1"/>
</dbReference>
<dbReference type="InterPro" id="IPR001453">
    <property type="entry name" value="MoaB/Mog_dom"/>
</dbReference>
<dbReference type="InterPro" id="IPR050101">
    <property type="entry name" value="CinA"/>
</dbReference>
<keyword evidence="3" id="KW-1185">Reference proteome</keyword>
<dbReference type="EMBL" id="SACP01000030">
    <property type="protein sequence ID" value="RVU14486.1"/>
    <property type="molecule type" value="Genomic_DNA"/>
</dbReference>